<accession>A0A292YBF6</accession>
<evidence type="ECO:0000313" key="2">
    <source>
        <dbReference type="Proteomes" id="UP000217944"/>
    </source>
</evidence>
<proteinExistence type="predicted"/>
<dbReference type="EMBL" id="BDME01000001">
    <property type="protein sequence ID" value="GAX87098.1"/>
    <property type="molecule type" value="Genomic_DNA"/>
</dbReference>
<comment type="caution">
    <text evidence="1">The sequence shown here is derived from an EMBL/GenBank/DDBJ whole genome shotgun (WGS) entry which is preliminary data.</text>
</comment>
<evidence type="ECO:0008006" key="3">
    <source>
        <dbReference type="Google" id="ProtNLM"/>
    </source>
</evidence>
<sequence length="108" mass="12762">MNIQKKIDNIQFTGESKKEGDIYLVEGKITGFVEVECIKCLNTFKKEINEDVKFKVVKPPYSGFDEDYDIIEQEKFDLDEIIKSEIESLKLDYNICEKCQKEEFNKEF</sequence>
<reference evidence="1 2" key="1">
    <citation type="journal article" date="2017" name="Syst. Appl. Microbiol.">
        <title>Lebetimonas natsushimae sp. nov., a novel strictly anaerobic, moderately thermophilic chemoautotroph isolated from a deep-sea hydrothermal vent polychaete nest in the Mid-Okinawa Trough.</title>
        <authorList>
            <person name="Nagata R."/>
            <person name="Takaki Y."/>
            <person name="Tame A."/>
            <person name="Nunoura T."/>
            <person name="Muto H."/>
            <person name="Mino S."/>
            <person name="Sawayama S."/>
            <person name="Takai K."/>
            <person name="Nakagawa S."/>
        </authorList>
    </citation>
    <scope>NUCLEOTIDE SEQUENCE [LARGE SCALE GENOMIC DNA]</scope>
    <source>
        <strain evidence="1 2">HS1857</strain>
    </source>
</reference>
<dbReference type="Proteomes" id="UP000217944">
    <property type="component" value="Unassembled WGS sequence"/>
</dbReference>
<dbReference type="OrthoDB" id="5361472at2"/>
<organism evidence="1 2">
    <name type="scientific">Lebetimonas natsushimae</name>
    <dbReference type="NCBI Taxonomy" id="1936991"/>
    <lineage>
        <taxon>Bacteria</taxon>
        <taxon>Pseudomonadati</taxon>
        <taxon>Campylobacterota</taxon>
        <taxon>Epsilonproteobacteria</taxon>
        <taxon>Nautiliales</taxon>
        <taxon>Nautiliaceae</taxon>
        <taxon>Lebetimonas</taxon>
    </lineage>
</organism>
<name>A0A292YBF6_9BACT</name>
<dbReference type="RefSeq" id="WP_096258255.1">
    <property type="nucleotide sequence ID" value="NZ_BDME01000001.1"/>
</dbReference>
<gene>
    <name evidence="1" type="ORF">LNAT_P0393</name>
</gene>
<keyword evidence="2" id="KW-1185">Reference proteome</keyword>
<dbReference type="AlphaFoldDB" id="A0A292YBF6"/>
<evidence type="ECO:0000313" key="1">
    <source>
        <dbReference type="EMBL" id="GAX87098.1"/>
    </source>
</evidence>
<protein>
    <recommendedName>
        <fullName evidence="3">DUF177 domain-containing protein</fullName>
    </recommendedName>
</protein>